<keyword evidence="3" id="KW-0472">Membrane</keyword>
<gene>
    <name evidence="4" type="ORF">YYC_04227</name>
</gene>
<dbReference type="OrthoDB" id="371612at2759"/>
<dbReference type="EMBL" id="KI635790">
    <property type="protein sequence ID" value="ETB58155.1"/>
    <property type="molecule type" value="Genomic_DNA"/>
</dbReference>
<evidence type="ECO:0000313" key="4">
    <source>
        <dbReference type="EMBL" id="ETB58155.1"/>
    </source>
</evidence>
<feature type="coiled-coil region" evidence="1">
    <location>
        <begin position="23"/>
        <end position="50"/>
    </location>
</feature>
<dbReference type="AlphaFoldDB" id="V7PGP3"/>
<evidence type="ECO:0000313" key="5">
    <source>
        <dbReference type="Proteomes" id="UP000018538"/>
    </source>
</evidence>
<protein>
    <submittedName>
        <fullName evidence="4">Uncharacterized protein</fullName>
    </submittedName>
</protein>
<proteinExistence type="predicted"/>
<feature type="region of interest" description="Disordered" evidence="2">
    <location>
        <begin position="256"/>
        <end position="278"/>
    </location>
</feature>
<name>V7PGP3_PLAYE</name>
<keyword evidence="5" id="KW-1185">Reference proteome</keyword>
<sequence>MNDKKRKLSDTIDNHLCDVEKNDKTKKENIKNLKKLLNNYTNNNDDLDDLSDYLASTYKDFLINSIYEELKCPDNRKLGELISICLDIIEKNHKNFKHQNVYFVCLNTLFLLLNRIGSINNYIKYNSFKIFYNLIINDNDWSNNKNSIEIFAKLNYINFFILSNTFLECKKKIKCKKNIDFNKSMPIQDINKIVNNVFSNSLLFGNTIINQNYKGDNLSKTRDYTFDNIYINKYVDFISSYKTHILNNPTSIIHMTNENSENNENKNNKNNEKNKKVDMSNQDKEISILYKKIRTENCYKELKNNNMISSYINSQYKNSNYINGTNQMIIIKSYFLPTIKNGYDIFNNIDDNLFLQIYTKIIHLIINTELTIYIIYECVHIILNTCEIHKQELLLFDLLLLYKFYIKNDNDKMRRFIIFYMHLIIKCKQKYKKLFFMKLVKNINPFFYLLYVDNPDMCIYAKEFISSLDFFNMNDTNIFLNNIKKSDKNIDINICAQIEIIRIMNVILFLLDNINNISMNIYVDSEFQKTEYNNFYNNYICHDPLFKNYIYYQMSIKKNKLFFKCKNPEDKNIKIRNIIIEIENMIKTFDYLFKFVRNREWWNISLLFFFIHSFDMIKKICRNLPCKDSKNFFFLTKNLFMQAIYVFENFSKIENSQLCNYENMLTVIENFYTKNDIHKMGLFNQTEIKKLIEKIKLRTKETDSKPILILLEDLYLVIIDFLFPKDEEQLEEKTKKSNKQKNIMGFFNQNNFSFLKTLLLRISYSYYYLWSQFYNIKHEDLDKKNIKFSKLSFFEIFYNRIKDKLKIELDLKKMKKQDIFLQNVWLNYSKICENYLCVKKSRYISPDIANYFTFCFDFFKILIMYENEADYIFNRNKINKIVLNMCKIIILKYQYFLPAKNIGNCFSSSIEFLYHLYISIYNNKNSIKLMNKITFLIFLCCNKAMNDIEKDHVIFYNNCFENGEMKRICYDTSEKYLESSQNDNNINKNHIIFKDKFQKCFNEYYLNTSLHVFITCLNVLTDTIKITISKVATNKESIIIKKSKIKNRKKKENKYKFLKYKDDLILFNYKYLRNLCKCLIKNGHKYFFYSSRKCVLNFIQHFISMSTIILLKYKFKNNLNLKKILKFCFYSISTDCDINTLIIIHRIAFSIKNHLKYCGTKIKKAHRYFQGCDDLISLIVQESHTYNISETNLWEEYISQDTSFDSLKHTIHVDCPGD</sequence>
<evidence type="ECO:0000256" key="2">
    <source>
        <dbReference type="SAM" id="MobiDB-lite"/>
    </source>
</evidence>
<keyword evidence="3" id="KW-0812">Transmembrane</keyword>
<organism evidence="4 5">
    <name type="scientific">Plasmodium yoelii 17X</name>
    <dbReference type="NCBI Taxonomy" id="1323249"/>
    <lineage>
        <taxon>Eukaryota</taxon>
        <taxon>Sar</taxon>
        <taxon>Alveolata</taxon>
        <taxon>Apicomplexa</taxon>
        <taxon>Aconoidasida</taxon>
        <taxon>Haemosporida</taxon>
        <taxon>Plasmodiidae</taxon>
        <taxon>Plasmodium</taxon>
        <taxon>Plasmodium (Vinckeia)</taxon>
    </lineage>
</organism>
<feature type="transmembrane region" description="Helical" evidence="3">
    <location>
        <begin position="101"/>
        <end position="123"/>
    </location>
</feature>
<feature type="compositionally biased region" description="Basic and acidic residues" evidence="2">
    <location>
        <begin position="263"/>
        <end position="278"/>
    </location>
</feature>
<reference evidence="4 5" key="1">
    <citation type="submission" date="2013-11" db="EMBL/GenBank/DDBJ databases">
        <title>The Genome Sequence of Plasmodium yoelii 17X.</title>
        <authorList>
            <consortium name="The Broad Institute Genomics Platform"/>
            <consortium name="The Broad Institute Genome Sequencing Center for Infectious Disease"/>
            <person name="Neafsey D."/>
            <person name="Adams J."/>
            <person name="Walker B."/>
            <person name="Young S.K."/>
            <person name="Zeng Q."/>
            <person name="Gargeya S."/>
            <person name="Fitzgerald M."/>
            <person name="Haas B."/>
            <person name="Abouelleil A."/>
            <person name="Alvarado L."/>
            <person name="Chapman S.B."/>
            <person name="Gainer-Dewar J."/>
            <person name="Goldberg J."/>
            <person name="Griggs A."/>
            <person name="Gujja S."/>
            <person name="Hansen M."/>
            <person name="Howarth C."/>
            <person name="Imamovic A."/>
            <person name="Ireland A."/>
            <person name="Larimer J."/>
            <person name="McCowan C."/>
            <person name="Murphy C."/>
            <person name="Pearson M."/>
            <person name="Poon T.W."/>
            <person name="Priest M."/>
            <person name="Roberts A."/>
            <person name="Saif S."/>
            <person name="Shea T."/>
            <person name="Sykes S."/>
            <person name="Wortman J."/>
            <person name="Nusbaum C."/>
            <person name="Birren B."/>
        </authorList>
    </citation>
    <scope>NUCLEOTIDE SEQUENCE [LARGE SCALE GENOMIC DNA]</scope>
    <source>
        <strain evidence="4 5">17X</strain>
    </source>
</reference>
<evidence type="ECO:0000256" key="1">
    <source>
        <dbReference type="SAM" id="Coils"/>
    </source>
</evidence>
<accession>V7PGP3</accession>
<keyword evidence="3" id="KW-1133">Transmembrane helix</keyword>
<evidence type="ECO:0000256" key="3">
    <source>
        <dbReference type="SAM" id="Phobius"/>
    </source>
</evidence>
<keyword evidence="1" id="KW-0175">Coiled coil</keyword>
<dbReference type="Proteomes" id="UP000018538">
    <property type="component" value="Unassembled WGS sequence"/>
</dbReference>